<feature type="compositionally biased region" description="Basic and acidic residues" evidence="1">
    <location>
        <begin position="439"/>
        <end position="448"/>
    </location>
</feature>
<dbReference type="EMBL" id="JAUEPO010000003">
    <property type="protein sequence ID" value="KAK3328152.1"/>
    <property type="molecule type" value="Genomic_DNA"/>
</dbReference>
<feature type="compositionally biased region" description="Polar residues" evidence="1">
    <location>
        <begin position="92"/>
        <end position="122"/>
    </location>
</feature>
<comment type="caution">
    <text evidence="2">The sequence shown here is derived from an EMBL/GenBank/DDBJ whole genome shotgun (WGS) entry which is preliminary data.</text>
</comment>
<evidence type="ECO:0000256" key="1">
    <source>
        <dbReference type="SAM" id="MobiDB-lite"/>
    </source>
</evidence>
<organism evidence="2 3">
    <name type="scientific">Cercophora scortea</name>
    <dbReference type="NCBI Taxonomy" id="314031"/>
    <lineage>
        <taxon>Eukaryota</taxon>
        <taxon>Fungi</taxon>
        <taxon>Dikarya</taxon>
        <taxon>Ascomycota</taxon>
        <taxon>Pezizomycotina</taxon>
        <taxon>Sordariomycetes</taxon>
        <taxon>Sordariomycetidae</taxon>
        <taxon>Sordariales</taxon>
        <taxon>Lasiosphaeriaceae</taxon>
        <taxon>Cercophora</taxon>
    </lineage>
</organism>
<sequence>MGEDIEQAGKTALPPQHAPPKPQYASSLELKIEPKVEPETPEQDRPRKRRDDGDGDGDGDGEGNGDEHRPGRARLTRENLTLFNKMAKRNNSKASTSVSATPDSTVDSSTTETKSILPTSSGFADQAYKNGILLPLHSKAPTNLEDIRERLDRPRGTPSPPESAYEDYIYRAEVAPNESTMVGDVLTLLKPITGRGYHKVLNQPFSGLPKNIGFNNGLSAPQPDFVEGPEKREFRPFPVEERIRGAVLYKDDPYSLTLPHLAEADPLGHAEVLTFTTDGASLNIFAHYATPSEDSNGMLEYHQYPIKSTNLFGSYQGFKDGRRWLRNGQDHAREQSYALRDQLRDNWKQHRRAPDPPVAEGAPLPAPDGISAEINEREVDDGYQVIGKPCQPNPAASSQPQRGASSSIVSSKSVPPTDDYIPGSGGQKRKDSSPQQEPSRQEASKRRG</sequence>
<feature type="compositionally biased region" description="Low complexity" evidence="1">
    <location>
        <begin position="405"/>
        <end position="414"/>
    </location>
</feature>
<reference evidence="2" key="1">
    <citation type="journal article" date="2023" name="Mol. Phylogenet. Evol.">
        <title>Genome-scale phylogeny and comparative genomics of the fungal order Sordariales.</title>
        <authorList>
            <person name="Hensen N."/>
            <person name="Bonometti L."/>
            <person name="Westerberg I."/>
            <person name="Brannstrom I.O."/>
            <person name="Guillou S."/>
            <person name="Cros-Aarteil S."/>
            <person name="Calhoun S."/>
            <person name="Haridas S."/>
            <person name="Kuo A."/>
            <person name="Mondo S."/>
            <person name="Pangilinan J."/>
            <person name="Riley R."/>
            <person name="LaButti K."/>
            <person name="Andreopoulos B."/>
            <person name="Lipzen A."/>
            <person name="Chen C."/>
            <person name="Yan M."/>
            <person name="Daum C."/>
            <person name="Ng V."/>
            <person name="Clum A."/>
            <person name="Steindorff A."/>
            <person name="Ohm R.A."/>
            <person name="Martin F."/>
            <person name="Silar P."/>
            <person name="Natvig D.O."/>
            <person name="Lalanne C."/>
            <person name="Gautier V."/>
            <person name="Ament-Velasquez S.L."/>
            <person name="Kruys A."/>
            <person name="Hutchinson M.I."/>
            <person name="Powell A.J."/>
            <person name="Barry K."/>
            <person name="Miller A.N."/>
            <person name="Grigoriev I.V."/>
            <person name="Debuchy R."/>
            <person name="Gladieux P."/>
            <person name="Hiltunen Thoren M."/>
            <person name="Johannesson H."/>
        </authorList>
    </citation>
    <scope>NUCLEOTIDE SEQUENCE</scope>
    <source>
        <strain evidence="2">SMH4131-1</strain>
    </source>
</reference>
<feature type="compositionally biased region" description="Polar residues" evidence="1">
    <location>
        <begin position="394"/>
        <end position="404"/>
    </location>
</feature>
<evidence type="ECO:0000313" key="2">
    <source>
        <dbReference type="EMBL" id="KAK3328152.1"/>
    </source>
</evidence>
<keyword evidence="3" id="KW-1185">Reference proteome</keyword>
<feature type="region of interest" description="Disordered" evidence="1">
    <location>
        <begin position="1"/>
        <end position="122"/>
    </location>
</feature>
<evidence type="ECO:0000313" key="3">
    <source>
        <dbReference type="Proteomes" id="UP001286456"/>
    </source>
</evidence>
<dbReference type="AlphaFoldDB" id="A0AAE0INR3"/>
<reference evidence="2" key="2">
    <citation type="submission" date="2023-06" db="EMBL/GenBank/DDBJ databases">
        <authorList>
            <consortium name="Lawrence Berkeley National Laboratory"/>
            <person name="Haridas S."/>
            <person name="Hensen N."/>
            <person name="Bonometti L."/>
            <person name="Westerberg I."/>
            <person name="Brannstrom I.O."/>
            <person name="Guillou S."/>
            <person name="Cros-Aarteil S."/>
            <person name="Calhoun S."/>
            <person name="Kuo A."/>
            <person name="Mondo S."/>
            <person name="Pangilinan J."/>
            <person name="Riley R."/>
            <person name="Labutti K."/>
            <person name="Andreopoulos B."/>
            <person name="Lipzen A."/>
            <person name="Chen C."/>
            <person name="Yanf M."/>
            <person name="Daum C."/>
            <person name="Ng V."/>
            <person name="Clum A."/>
            <person name="Steindorff A."/>
            <person name="Ohm R."/>
            <person name="Martin F."/>
            <person name="Silar P."/>
            <person name="Natvig D."/>
            <person name="Lalanne C."/>
            <person name="Gautier V."/>
            <person name="Ament-Velasquez S.L."/>
            <person name="Kruys A."/>
            <person name="Hutchinson M.I."/>
            <person name="Powell A.J."/>
            <person name="Barry K."/>
            <person name="Miller A.N."/>
            <person name="Grigoriev I.V."/>
            <person name="Debuchy R."/>
            <person name="Gladieux P."/>
            <person name="Thoren M.H."/>
            <person name="Johannesson H."/>
        </authorList>
    </citation>
    <scope>NUCLEOTIDE SEQUENCE</scope>
    <source>
        <strain evidence="2">SMH4131-1</strain>
    </source>
</reference>
<name>A0AAE0INR3_9PEZI</name>
<gene>
    <name evidence="2" type="ORF">B0T19DRAFT_442068</name>
</gene>
<protein>
    <submittedName>
        <fullName evidence="2">Uncharacterized protein</fullName>
    </submittedName>
</protein>
<proteinExistence type="predicted"/>
<feature type="compositionally biased region" description="Acidic residues" evidence="1">
    <location>
        <begin position="53"/>
        <end position="64"/>
    </location>
</feature>
<dbReference type="Proteomes" id="UP001286456">
    <property type="component" value="Unassembled WGS sequence"/>
</dbReference>
<feature type="compositionally biased region" description="Basic and acidic residues" evidence="1">
    <location>
        <begin position="30"/>
        <end position="52"/>
    </location>
</feature>
<accession>A0AAE0INR3</accession>
<feature type="region of interest" description="Disordered" evidence="1">
    <location>
        <begin position="347"/>
        <end position="448"/>
    </location>
</feature>